<name>A0A1H0EG32_9HYPH</name>
<dbReference type="SUPFAM" id="SSF51735">
    <property type="entry name" value="NAD(P)-binding Rossmann-fold domains"/>
    <property type="match status" value="1"/>
</dbReference>
<evidence type="ECO:0000313" key="7">
    <source>
        <dbReference type="EMBL" id="SDN81298.1"/>
    </source>
</evidence>
<comment type="similarity">
    <text evidence="1 4">Belongs to the D-isomer specific 2-hydroxyacid dehydrogenase family.</text>
</comment>
<dbReference type="Gene3D" id="3.40.50.720">
    <property type="entry name" value="NAD(P)-binding Rossmann-like Domain"/>
    <property type="match status" value="2"/>
</dbReference>
<dbReference type="PANTHER" id="PTHR42789:SF1">
    <property type="entry name" value="D-ISOMER SPECIFIC 2-HYDROXYACID DEHYDROGENASE FAMILY PROTEIN (AFU_ORTHOLOGUE AFUA_6G10090)"/>
    <property type="match status" value="1"/>
</dbReference>
<dbReference type="InterPro" id="IPR036291">
    <property type="entry name" value="NAD(P)-bd_dom_sf"/>
</dbReference>
<evidence type="ECO:0000256" key="2">
    <source>
        <dbReference type="ARBA" id="ARBA00023002"/>
    </source>
</evidence>
<dbReference type="InterPro" id="IPR006139">
    <property type="entry name" value="D-isomer_2_OHA_DH_cat_dom"/>
</dbReference>
<dbReference type="CDD" id="cd12169">
    <property type="entry name" value="PGDH_like_1"/>
    <property type="match status" value="1"/>
</dbReference>
<dbReference type="SUPFAM" id="SSF52283">
    <property type="entry name" value="Formate/glycerate dehydrogenase catalytic domain-like"/>
    <property type="match status" value="1"/>
</dbReference>
<dbReference type="Proteomes" id="UP000198704">
    <property type="component" value="Unassembled WGS sequence"/>
</dbReference>
<protein>
    <submittedName>
        <fullName evidence="7">Phosphoglycerate dehydrogenase</fullName>
    </submittedName>
</protein>
<dbReference type="PANTHER" id="PTHR42789">
    <property type="entry name" value="D-ISOMER SPECIFIC 2-HYDROXYACID DEHYDROGENASE FAMILY PROTEIN (AFU_ORTHOLOGUE AFUA_6G10090)"/>
    <property type="match status" value="1"/>
</dbReference>
<dbReference type="EMBL" id="FNHS01000011">
    <property type="protein sequence ID" value="SDN81298.1"/>
    <property type="molecule type" value="Genomic_DNA"/>
</dbReference>
<keyword evidence="8" id="KW-1185">Reference proteome</keyword>
<dbReference type="GO" id="GO:0016616">
    <property type="term" value="F:oxidoreductase activity, acting on the CH-OH group of donors, NAD or NADP as acceptor"/>
    <property type="evidence" value="ECO:0007669"/>
    <property type="project" value="InterPro"/>
</dbReference>
<organism evidence="7 8">
    <name type="scientific">Methylobacterium phyllostachyos</name>
    <dbReference type="NCBI Taxonomy" id="582672"/>
    <lineage>
        <taxon>Bacteria</taxon>
        <taxon>Pseudomonadati</taxon>
        <taxon>Pseudomonadota</taxon>
        <taxon>Alphaproteobacteria</taxon>
        <taxon>Hyphomicrobiales</taxon>
        <taxon>Methylobacteriaceae</taxon>
        <taxon>Methylobacterium</taxon>
    </lineage>
</organism>
<feature type="domain" description="D-isomer specific 2-hydroxyacid dehydrogenase catalytic" evidence="5">
    <location>
        <begin position="37"/>
        <end position="327"/>
    </location>
</feature>
<gene>
    <name evidence="7" type="ORF">SAMN05216360_111168</name>
</gene>
<reference evidence="8" key="1">
    <citation type="submission" date="2016-10" db="EMBL/GenBank/DDBJ databases">
        <authorList>
            <person name="Varghese N."/>
            <person name="Submissions S."/>
        </authorList>
    </citation>
    <scope>NUCLEOTIDE SEQUENCE [LARGE SCALE GENOMIC DNA]</scope>
    <source>
        <strain evidence="8">BL47</strain>
    </source>
</reference>
<dbReference type="InterPro" id="IPR006140">
    <property type="entry name" value="D-isomer_DH_NAD-bd"/>
</dbReference>
<dbReference type="RefSeq" id="WP_091718362.1">
    <property type="nucleotide sequence ID" value="NZ_FNHS01000011.1"/>
</dbReference>
<sequence>MNDAASTEVSNSPVGRSLRVAVLDDYQRVALEYGDWERLGPDLDVTVFDRNLDREEGKVALAPYDVLCLMRERMALPSGLIEALPNLRLVIFTGVRTRSIDFAALAERGIIACHTGGGEMQPATAELTWGLILSAMRHLPSEMAGMRDSGWQTTVGTVLEGRTLGLLGLGKLGQRVATIGAAFGMQRIAWSPNLTAERAEAAGVTLVDKDRLFATSDVLTLHMVLSPATQHLVGAFELGLMRPEALLVNTSRGPLIDENALIETLRAGRIRGAALDVYDQEPLPADHPLRSLGNAYLTPHLGYVTEGSYRLFFRDVVSVIAAWRAGAPINVASVA</sequence>
<evidence type="ECO:0000256" key="3">
    <source>
        <dbReference type="ARBA" id="ARBA00023027"/>
    </source>
</evidence>
<dbReference type="STRING" id="582672.SAMN05216360_111168"/>
<dbReference type="InterPro" id="IPR050857">
    <property type="entry name" value="D-2-hydroxyacid_DH"/>
</dbReference>
<dbReference type="OrthoDB" id="9793626at2"/>
<accession>A0A1H0EG32</accession>
<evidence type="ECO:0000259" key="5">
    <source>
        <dbReference type="Pfam" id="PF00389"/>
    </source>
</evidence>
<dbReference type="Pfam" id="PF02826">
    <property type="entry name" value="2-Hacid_dh_C"/>
    <property type="match status" value="1"/>
</dbReference>
<proteinExistence type="inferred from homology"/>
<evidence type="ECO:0000259" key="6">
    <source>
        <dbReference type="Pfam" id="PF02826"/>
    </source>
</evidence>
<dbReference type="Pfam" id="PF00389">
    <property type="entry name" value="2-Hacid_dh"/>
    <property type="match status" value="1"/>
</dbReference>
<evidence type="ECO:0000313" key="8">
    <source>
        <dbReference type="Proteomes" id="UP000198704"/>
    </source>
</evidence>
<feature type="domain" description="D-isomer specific 2-hydroxyacid dehydrogenase NAD-binding" evidence="6">
    <location>
        <begin position="130"/>
        <end position="302"/>
    </location>
</feature>
<dbReference type="AlphaFoldDB" id="A0A1H0EG32"/>
<keyword evidence="2 4" id="KW-0560">Oxidoreductase</keyword>
<evidence type="ECO:0000256" key="4">
    <source>
        <dbReference type="RuleBase" id="RU003719"/>
    </source>
</evidence>
<dbReference type="GO" id="GO:0051287">
    <property type="term" value="F:NAD binding"/>
    <property type="evidence" value="ECO:0007669"/>
    <property type="project" value="InterPro"/>
</dbReference>
<evidence type="ECO:0000256" key="1">
    <source>
        <dbReference type="ARBA" id="ARBA00005854"/>
    </source>
</evidence>
<keyword evidence="3" id="KW-0520">NAD</keyword>